<gene>
    <name evidence="3" type="ORF">BV898_07070</name>
</gene>
<dbReference type="Gene3D" id="3.40.50.720">
    <property type="entry name" value="NAD(P)-binding Rossmann-like Domain"/>
    <property type="match status" value="1"/>
</dbReference>
<evidence type="ECO:0008006" key="5">
    <source>
        <dbReference type="Google" id="ProtNLM"/>
    </source>
</evidence>
<keyword evidence="2" id="KW-0560">Oxidoreductase</keyword>
<dbReference type="Proteomes" id="UP000192578">
    <property type="component" value="Unassembled WGS sequence"/>
</dbReference>
<dbReference type="EMBL" id="MTYJ01000045">
    <property type="protein sequence ID" value="OQV18813.1"/>
    <property type="molecule type" value="Genomic_DNA"/>
</dbReference>
<dbReference type="InterPro" id="IPR036291">
    <property type="entry name" value="NAD(P)-bd_dom_sf"/>
</dbReference>
<dbReference type="GO" id="GO:0016491">
    <property type="term" value="F:oxidoreductase activity"/>
    <property type="evidence" value="ECO:0007669"/>
    <property type="project" value="UniProtKB-KW"/>
</dbReference>
<accession>A0A1W0WUI3</accession>
<organism evidence="3 4">
    <name type="scientific">Hypsibius exemplaris</name>
    <name type="common">Freshwater tardigrade</name>
    <dbReference type="NCBI Taxonomy" id="2072580"/>
    <lineage>
        <taxon>Eukaryota</taxon>
        <taxon>Metazoa</taxon>
        <taxon>Ecdysozoa</taxon>
        <taxon>Tardigrada</taxon>
        <taxon>Eutardigrada</taxon>
        <taxon>Parachela</taxon>
        <taxon>Hypsibioidea</taxon>
        <taxon>Hypsibiidae</taxon>
        <taxon>Hypsibius</taxon>
    </lineage>
</organism>
<dbReference type="PANTHER" id="PTHR43115">
    <property type="entry name" value="DEHYDROGENASE/REDUCTASE SDR FAMILY MEMBER 11"/>
    <property type="match status" value="1"/>
</dbReference>
<evidence type="ECO:0000256" key="2">
    <source>
        <dbReference type="ARBA" id="ARBA00023002"/>
    </source>
</evidence>
<comment type="similarity">
    <text evidence="1">Belongs to the short-chain dehydrogenases/reductases (SDR) family.</text>
</comment>
<proteinExistence type="inferred from homology"/>
<comment type="caution">
    <text evidence="3">The sequence shown here is derived from an EMBL/GenBank/DDBJ whole genome shotgun (WGS) entry which is preliminary data.</text>
</comment>
<sequence length="84" mass="9510">MIDLNVLGLSICAREALRLMGKQRITDGHIVNINSFAGHPIPRHDALLLRHEAHSRRLDKALNAELRQKAFILVTARQLHPFSL</sequence>
<name>A0A1W0WUI3_HYPEX</name>
<evidence type="ECO:0000313" key="3">
    <source>
        <dbReference type="EMBL" id="OQV18813.1"/>
    </source>
</evidence>
<protein>
    <recommendedName>
        <fullName evidence="5">Dehydrogenase/reductase SDR family member 11</fullName>
    </recommendedName>
</protein>
<evidence type="ECO:0000256" key="1">
    <source>
        <dbReference type="ARBA" id="ARBA00006484"/>
    </source>
</evidence>
<keyword evidence="4" id="KW-1185">Reference proteome</keyword>
<dbReference type="SUPFAM" id="SSF51735">
    <property type="entry name" value="NAD(P)-binding Rossmann-fold domains"/>
    <property type="match status" value="1"/>
</dbReference>
<dbReference type="OrthoDB" id="1933717at2759"/>
<dbReference type="AlphaFoldDB" id="A0A1W0WUI3"/>
<reference evidence="4" key="1">
    <citation type="submission" date="2017-01" db="EMBL/GenBank/DDBJ databases">
        <title>Comparative genomics of anhydrobiosis in the tardigrade Hypsibius dujardini.</title>
        <authorList>
            <person name="Yoshida Y."/>
            <person name="Koutsovoulos G."/>
            <person name="Laetsch D."/>
            <person name="Stevens L."/>
            <person name="Kumar S."/>
            <person name="Horikawa D."/>
            <person name="Ishino K."/>
            <person name="Komine S."/>
            <person name="Tomita M."/>
            <person name="Blaxter M."/>
            <person name="Arakawa K."/>
        </authorList>
    </citation>
    <scope>NUCLEOTIDE SEQUENCE [LARGE SCALE GENOMIC DNA]</scope>
    <source>
        <strain evidence="4">Z151</strain>
    </source>
</reference>
<dbReference type="PANTHER" id="PTHR43115:SF4">
    <property type="entry name" value="DEHYDROGENASE_REDUCTASE SDR FAMILY MEMBER 11"/>
    <property type="match status" value="1"/>
</dbReference>
<evidence type="ECO:0000313" key="4">
    <source>
        <dbReference type="Proteomes" id="UP000192578"/>
    </source>
</evidence>